<accession>A0A1V2THA9</accession>
<dbReference type="SUPFAM" id="SSF48179">
    <property type="entry name" value="6-phosphogluconate dehydrogenase C-terminal domain-like"/>
    <property type="match status" value="1"/>
</dbReference>
<dbReference type="Gene3D" id="3.40.50.720">
    <property type="entry name" value="NAD(P)-binding Rossmann-like Domain"/>
    <property type="match status" value="1"/>
</dbReference>
<evidence type="ECO:0000256" key="8">
    <source>
        <dbReference type="PIRSR" id="PIRSR000105-1"/>
    </source>
</evidence>
<dbReference type="PANTHER" id="PTHR43561:SF3">
    <property type="entry name" value="HYDROXYACYL-COENZYME A DEHYDROGENASE, MITOCHONDRIAL"/>
    <property type="match status" value="1"/>
</dbReference>
<evidence type="ECO:0000259" key="10">
    <source>
        <dbReference type="Pfam" id="PF02737"/>
    </source>
</evidence>
<dbReference type="PANTHER" id="PTHR43561">
    <property type="match status" value="1"/>
</dbReference>
<dbReference type="OrthoDB" id="9771883at2"/>
<dbReference type="InterPro" id="IPR022694">
    <property type="entry name" value="3-OHacyl-CoA_DH"/>
</dbReference>
<feature type="domain" description="3-hydroxyacyl-CoA dehydrogenase NAD binding" evidence="10">
    <location>
        <begin position="6"/>
        <end position="185"/>
    </location>
</feature>
<dbReference type="EMBL" id="MUMY01000007">
    <property type="protein sequence ID" value="ONM48823.1"/>
    <property type="molecule type" value="Genomic_DNA"/>
</dbReference>
<dbReference type="AlphaFoldDB" id="A0A1V2THA9"/>
<feature type="domain" description="3-hydroxyacyl-CoA dehydrogenase C-terminal" evidence="9">
    <location>
        <begin position="190"/>
        <end position="283"/>
    </location>
</feature>
<dbReference type="PIRSF" id="PIRSF000105">
    <property type="entry name" value="HCDH"/>
    <property type="match status" value="1"/>
</dbReference>
<dbReference type="InterPro" id="IPR013328">
    <property type="entry name" value="6PGD_dom2"/>
</dbReference>
<evidence type="ECO:0000256" key="2">
    <source>
        <dbReference type="ARBA" id="ARBA00005086"/>
    </source>
</evidence>
<dbReference type="InterPro" id="IPR006108">
    <property type="entry name" value="3HC_DH_C"/>
</dbReference>
<dbReference type="InterPro" id="IPR036291">
    <property type="entry name" value="NAD(P)-bd_dom_sf"/>
</dbReference>
<evidence type="ECO:0000256" key="4">
    <source>
        <dbReference type="ARBA" id="ARBA00023002"/>
    </source>
</evidence>
<comment type="caution">
    <text evidence="11">The sequence shown here is derived from an EMBL/GenBank/DDBJ whole genome shotgun (WGS) entry which is preliminary data.</text>
</comment>
<keyword evidence="3" id="KW-0276">Fatty acid metabolism</keyword>
<evidence type="ECO:0000256" key="6">
    <source>
        <dbReference type="ARBA" id="ARBA00023098"/>
    </source>
</evidence>
<dbReference type="GO" id="GO:0070403">
    <property type="term" value="F:NAD+ binding"/>
    <property type="evidence" value="ECO:0007669"/>
    <property type="project" value="InterPro"/>
</dbReference>
<dbReference type="NCBIfam" id="NF006143">
    <property type="entry name" value="PRK08293.1"/>
    <property type="match status" value="1"/>
</dbReference>
<reference evidence="11 12" key="1">
    <citation type="journal article" date="2016" name="Antonie Van Leeuwenhoek">
        <title>Nocardia donostiensis sp. nov., isolated from human respiratory specimens.</title>
        <authorList>
            <person name="Ercibengoa M."/>
            <person name="Bell M."/>
            <person name="Marimon J.M."/>
            <person name="Humrighouse B."/>
            <person name="Klenk H.P."/>
            <person name="Potter G."/>
            <person name="Perez-Trallero E."/>
        </authorList>
    </citation>
    <scope>NUCLEOTIDE SEQUENCE [LARGE SCALE GENOMIC DNA]</scope>
    <source>
        <strain evidence="11 12">X1655</strain>
    </source>
</reference>
<comment type="catalytic activity">
    <reaction evidence="7">
        <text>a (3S)-3-hydroxyacyl-CoA + NAD(+) = a 3-oxoacyl-CoA + NADH + H(+)</text>
        <dbReference type="Rhea" id="RHEA:22432"/>
        <dbReference type="ChEBI" id="CHEBI:15378"/>
        <dbReference type="ChEBI" id="CHEBI:57318"/>
        <dbReference type="ChEBI" id="CHEBI:57540"/>
        <dbReference type="ChEBI" id="CHEBI:57945"/>
        <dbReference type="ChEBI" id="CHEBI:90726"/>
        <dbReference type="EC" id="1.1.1.35"/>
    </reaction>
</comment>
<dbReference type="STRING" id="1538463.B0T36_21895"/>
<dbReference type="RefSeq" id="WP_077116303.1">
    <property type="nucleotide sequence ID" value="NZ_MUKP01000004.1"/>
</dbReference>
<dbReference type="SUPFAM" id="SSF51735">
    <property type="entry name" value="NAD(P)-binding Rossmann-fold domains"/>
    <property type="match status" value="1"/>
</dbReference>
<comment type="pathway">
    <text evidence="2">Lipid metabolism; butanoate metabolism.</text>
</comment>
<keyword evidence="12" id="KW-1185">Reference proteome</keyword>
<dbReference type="Gene3D" id="1.10.1040.10">
    <property type="entry name" value="N-(1-d-carboxylethyl)-l-norvaline Dehydrogenase, domain 2"/>
    <property type="match status" value="1"/>
</dbReference>
<dbReference type="GO" id="GO:0003857">
    <property type="term" value="F:(3S)-3-hydroxyacyl-CoA dehydrogenase (NAD+) activity"/>
    <property type="evidence" value="ECO:0007669"/>
    <property type="project" value="UniProtKB-EC"/>
</dbReference>
<dbReference type="GO" id="GO:0006635">
    <property type="term" value="P:fatty acid beta-oxidation"/>
    <property type="evidence" value="ECO:0007669"/>
    <property type="project" value="TreeGrafter"/>
</dbReference>
<proteinExistence type="predicted"/>
<evidence type="ECO:0000256" key="1">
    <source>
        <dbReference type="ARBA" id="ARBA00005005"/>
    </source>
</evidence>
<gene>
    <name evidence="11" type="ORF">B0T46_10060</name>
</gene>
<dbReference type="InterPro" id="IPR052242">
    <property type="entry name" value="Mito_3-hydroxyacyl-CoA_DH"/>
</dbReference>
<evidence type="ECO:0000313" key="11">
    <source>
        <dbReference type="EMBL" id="ONM48823.1"/>
    </source>
</evidence>
<dbReference type="InterPro" id="IPR008927">
    <property type="entry name" value="6-PGluconate_DH-like_C_sf"/>
</dbReference>
<dbReference type="InterPro" id="IPR006176">
    <property type="entry name" value="3-OHacyl-CoA_DH_NAD-bd"/>
</dbReference>
<evidence type="ECO:0000313" key="12">
    <source>
        <dbReference type="Proteomes" id="UP000188836"/>
    </source>
</evidence>
<dbReference type="Pfam" id="PF02737">
    <property type="entry name" value="3HCDH_N"/>
    <property type="match status" value="1"/>
</dbReference>
<dbReference type="Pfam" id="PF00725">
    <property type="entry name" value="3HCDH"/>
    <property type="match status" value="1"/>
</dbReference>
<feature type="site" description="Important for catalytic activity" evidence="8">
    <location>
        <position position="143"/>
    </location>
</feature>
<evidence type="ECO:0000256" key="7">
    <source>
        <dbReference type="ARBA" id="ARBA00049556"/>
    </source>
</evidence>
<evidence type="ECO:0000256" key="5">
    <source>
        <dbReference type="ARBA" id="ARBA00023027"/>
    </source>
</evidence>
<protein>
    <submittedName>
        <fullName evidence="11">3-hydroxybutyryl-CoA dehydrogenase</fullName>
    </submittedName>
</protein>
<keyword evidence="4" id="KW-0560">Oxidoreductase</keyword>
<evidence type="ECO:0000256" key="3">
    <source>
        <dbReference type="ARBA" id="ARBA00022832"/>
    </source>
</evidence>
<evidence type="ECO:0000259" key="9">
    <source>
        <dbReference type="Pfam" id="PF00725"/>
    </source>
</evidence>
<dbReference type="Proteomes" id="UP000188836">
    <property type="component" value="Unassembled WGS sequence"/>
</dbReference>
<keyword evidence="5" id="KW-0520">NAD</keyword>
<sequence>MSDIAKVTVLGTGVLGSQIAYQTAYSGFDVVAYDISDEALEQAKKRFAQLAVTYKGQVKGAADGKADAALARVTFSSDLGAAAADADLVIEAIPEKLSLKQETYRELGTLAPQRTIFATNSSTLLPSDMMEATGRPDRFLALHFANHVWLNNTAEVMGTTHTDPAVYRTVAEFAAEIGMVPIELKKEKAGYVLNSLLVPFLAAAGELLIGGYADPETVDKTWRIGTGAPLGPFQIYDIVGLKTVYNISIEGDEQQQAFAKYLDENFIQKGKLGLATGEGFYKYPGPQ</sequence>
<name>A0A1V2THA9_9NOCA</name>
<organism evidence="11 12">
    <name type="scientific">Nocardia donostiensis</name>
    <dbReference type="NCBI Taxonomy" id="1538463"/>
    <lineage>
        <taxon>Bacteria</taxon>
        <taxon>Bacillati</taxon>
        <taxon>Actinomycetota</taxon>
        <taxon>Actinomycetes</taxon>
        <taxon>Mycobacteriales</taxon>
        <taxon>Nocardiaceae</taxon>
        <taxon>Nocardia</taxon>
    </lineage>
</organism>
<comment type="pathway">
    <text evidence="1">Lipid metabolism; fatty acid beta-oxidation.</text>
</comment>
<keyword evidence="6" id="KW-0443">Lipid metabolism</keyword>